<dbReference type="Proteomes" id="UP000681722">
    <property type="component" value="Unassembled WGS sequence"/>
</dbReference>
<name>A0A8S2Z9S3_9BILA</name>
<dbReference type="EMBL" id="CAJOBC010130959">
    <property type="protein sequence ID" value="CAF4612600.1"/>
    <property type="molecule type" value="Genomic_DNA"/>
</dbReference>
<evidence type="ECO:0000313" key="3">
    <source>
        <dbReference type="Proteomes" id="UP000681722"/>
    </source>
</evidence>
<evidence type="ECO:0000313" key="2">
    <source>
        <dbReference type="EMBL" id="CAF4612600.1"/>
    </source>
</evidence>
<comment type="caution">
    <text evidence="2">The sequence shown here is derived from an EMBL/GenBank/DDBJ whole genome shotgun (WGS) entry which is preliminary data.</text>
</comment>
<reference evidence="2" key="1">
    <citation type="submission" date="2021-02" db="EMBL/GenBank/DDBJ databases">
        <authorList>
            <person name="Nowell W R."/>
        </authorList>
    </citation>
    <scope>NUCLEOTIDE SEQUENCE</scope>
</reference>
<dbReference type="AlphaFoldDB" id="A0A8S2Z9S3"/>
<organism evidence="2 3">
    <name type="scientific">Didymodactylos carnosus</name>
    <dbReference type="NCBI Taxonomy" id="1234261"/>
    <lineage>
        <taxon>Eukaryota</taxon>
        <taxon>Metazoa</taxon>
        <taxon>Spiralia</taxon>
        <taxon>Gnathifera</taxon>
        <taxon>Rotifera</taxon>
        <taxon>Eurotatoria</taxon>
        <taxon>Bdelloidea</taxon>
        <taxon>Philodinida</taxon>
        <taxon>Philodinidae</taxon>
        <taxon>Didymodactylos</taxon>
    </lineage>
</organism>
<feature type="non-terminal residue" evidence="2">
    <location>
        <position position="226"/>
    </location>
</feature>
<gene>
    <name evidence="2" type="ORF">SRO942_LOCUS49250</name>
</gene>
<protein>
    <submittedName>
        <fullName evidence="2">Uncharacterized protein</fullName>
    </submittedName>
</protein>
<evidence type="ECO:0000256" key="1">
    <source>
        <dbReference type="SAM" id="MobiDB-lite"/>
    </source>
</evidence>
<proteinExistence type="predicted"/>
<feature type="compositionally biased region" description="Polar residues" evidence="1">
    <location>
        <begin position="78"/>
        <end position="93"/>
    </location>
</feature>
<sequence>SRLSIANSIVTVEQNIANVMVANLTPRWSYIRPGQKLAFLDPFSSDSSLQKSDGSFQEHQDTYTSITQESPMPDPKEGQSNSADNCSKDTSSTTCVNSAELATSLFIAERKFDNYIEKIRRRLLSQDTIARRIEEEKIKIRKDADVGEGDFGSSLSLFANNHRTVERPDPLTAIIVRSLAEKTDLARISPASPQFYSQTAEKQLKSFSDSTDIPGDWLTKLDLASS</sequence>
<feature type="region of interest" description="Disordered" evidence="1">
    <location>
        <begin position="49"/>
        <end position="93"/>
    </location>
</feature>
<accession>A0A8S2Z9S3</accession>
<feature type="non-terminal residue" evidence="2">
    <location>
        <position position="1"/>
    </location>
</feature>